<evidence type="ECO:0000313" key="1">
    <source>
        <dbReference type="EMBL" id="TCF10084.1"/>
    </source>
</evidence>
<comment type="caution">
    <text evidence="1">The sequence shown here is derived from an EMBL/GenBank/DDBJ whole genome shotgun (WGS) entry which is preliminary data.</text>
</comment>
<sequence>MNDAYERLTIGQAQTLARIIDGLRDHGFDPDGQGIHTPNLHVEPGDGTRVNWWLDGDTAFANGSMDAQGHGVWWTRRAYAPTLRRS</sequence>
<name>A0A087AY25_BIFLL</name>
<dbReference type="Proteomes" id="UP000291226">
    <property type="component" value="Unassembled WGS sequence"/>
</dbReference>
<protein>
    <submittedName>
        <fullName evidence="1">Uncharacterized protein</fullName>
    </submittedName>
</protein>
<dbReference type="EMBL" id="SHSD01000025">
    <property type="protein sequence ID" value="TCF10084.1"/>
    <property type="molecule type" value="Genomic_DNA"/>
</dbReference>
<dbReference type="AlphaFoldDB" id="A0A087AY25"/>
<evidence type="ECO:0000313" key="2">
    <source>
        <dbReference type="Proteomes" id="UP000291226"/>
    </source>
</evidence>
<gene>
    <name evidence="1" type="ORF">MCC10083_1017</name>
</gene>
<proteinExistence type="predicted"/>
<accession>A0A087AY25</accession>
<dbReference type="GeneID" id="69578215"/>
<organism evidence="1 2">
    <name type="scientific">Bifidobacterium longum subsp. longum</name>
    <dbReference type="NCBI Taxonomy" id="1679"/>
    <lineage>
        <taxon>Bacteria</taxon>
        <taxon>Bacillati</taxon>
        <taxon>Actinomycetota</taxon>
        <taxon>Actinomycetes</taxon>
        <taxon>Bifidobacteriales</taxon>
        <taxon>Bifidobacteriaceae</taxon>
        <taxon>Bifidobacterium</taxon>
    </lineage>
</organism>
<dbReference type="RefSeq" id="WP_012577586.1">
    <property type="nucleotide sequence ID" value="NZ_CBCRZL010000015.1"/>
</dbReference>
<reference evidence="1 2" key="1">
    <citation type="journal article" date="2018" name="Sci. Rep.">
        <title>Genomic diversity and distribution of Bifidobacterium longum subsp. longum across the human lifespan.</title>
        <authorList>
            <person name="Odamaki T."/>
            <person name="Bottacini F."/>
            <person name="Kato K."/>
            <person name="Mitsuyama E."/>
            <person name="Yoshida K."/>
            <person name="Horigome A."/>
            <person name="Xiao J.Z."/>
            <person name="van Sinderen D."/>
        </authorList>
    </citation>
    <scope>NUCLEOTIDE SEQUENCE [LARGE SCALE GENOMIC DNA]</scope>
    <source>
        <strain evidence="1 2">MCC10083</strain>
    </source>
</reference>